<evidence type="ECO:0000313" key="2">
    <source>
        <dbReference type="Proteomes" id="UP000509568"/>
    </source>
</evidence>
<organism evidence="1 2">
    <name type="scientific">Pseudomonas eucalypticola</name>
    <dbReference type="NCBI Taxonomy" id="2599595"/>
    <lineage>
        <taxon>Bacteria</taxon>
        <taxon>Pseudomonadati</taxon>
        <taxon>Pseudomonadota</taxon>
        <taxon>Gammaproteobacteria</taxon>
        <taxon>Pseudomonadales</taxon>
        <taxon>Pseudomonadaceae</taxon>
        <taxon>Pseudomonas</taxon>
    </lineage>
</organism>
<dbReference type="Proteomes" id="UP000509568">
    <property type="component" value="Chromosome"/>
</dbReference>
<dbReference type="RefSeq" id="WP_176570780.1">
    <property type="nucleotide sequence ID" value="NZ_CP056030.1"/>
</dbReference>
<gene>
    <name evidence="1" type="ORF">HWQ56_13285</name>
</gene>
<accession>A0A7D5H0G9</accession>
<reference evidence="1 2" key="1">
    <citation type="submission" date="2020-06" db="EMBL/GenBank/DDBJ databases">
        <title>Pseudomonas eucalypticola sp. nov., an endophyte of Eucalyptus dunnii leaves with biocontrol ability of eucalyptus leaf blight.</title>
        <authorList>
            <person name="Liu Y."/>
            <person name="Song Z."/>
            <person name="Zeng H."/>
            <person name="Lu M."/>
            <person name="Wang X."/>
            <person name="Lian X."/>
            <person name="Zhang Q."/>
        </authorList>
    </citation>
    <scope>NUCLEOTIDE SEQUENCE [LARGE SCALE GENOMIC DNA]</scope>
    <source>
        <strain evidence="1 2">NP-1</strain>
    </source>
</reference>
<evidence type="ECO:0000313" key="1">
    <source>
        <dbReference type="EMBL" id="QKZ04707.1"/>
    </source>
</evidence>
<dbReference type="AlphaFoldDB" id="A0A7D5H0G9"/>
<sequence length="347" mass="37858">MTKHLTTAEYVSHRRPIARRANELPAPVIDEAVDGKLTLAALSKGLTFRIPPFEGMQPGDQFQAMMSSMDAAFGGQALVSESGEATFHVPAERALKFAHQVIEVYYLYHMEINSPPTKIAAAVETWPVSIPEAIDGRLPWPAVIGGVTLQTPAYPEMAEGDVVSLYWLGTGLDGSFVRHAEVQNEDVGKPLEWTIQNTYTYPHAGGEVRAFYSVNHLGRERFSPRSIFTLARGILNTVADGQEDGYTVPAYAEAVQGKLVMTLPPYESMAEGDWVTLLVDLANARPVSLLYQLQHVSVDKGLVGQPLTWGIAHDGDSQITTQITTQVVVERQGKEALSTDPVMLTVG</sequence>
<keyword evidence="2" id="KW-1185">Reference proteome</keyword>
<proteinExistence type="predicted"/>
<dbReference type="KEGG" id="pez:HWQ56_13285"/>
<dbReference type="EMBL" id="CP056030">
    <property type="protein sequence ID" value="QKZ04707.1"/>
    <property type="molecule type" value="Genomic_DNA"/>
</dbReference>
<name>A0A7D5H0G9_9PSED</name>
<protein>
    <submittedName>
        <fullName evidence="1">Uncharacterized protein</fullName>
    </submittedName>
</protein>